<reference evidence="2 3" key="1">
    <citation type="submission" date="2023-07" db="EMBL/GenBank/DDBJ databases">
        <title>Sorghum-associated microbial communities from plants grown in Nebraska, USA.</title>
        <authorList>
            <person name="Schachtman D."/>
        </authorList>
    </citation>
    <scope>NUCLEOTIDE SEQUENCE [LARGE SCALE GENOMIC DNA]</scope>
    <source>
        <strain evidence="2 3">CC482</strain>
    </source>
</reference>
<dbReference type="Pfam" id="PF00269">
    <property type="entry name" value="SASP"/>
    <property type="match status" value="1"/>
</dbReference>
<keyword evidence="3" id="KW-1185">Reference proteome</keyword>
<gene>
    <name evidence="2" type="ORF">J2T15_004767</name>
</gene>
<dbReference type="PANTHER" id="PTHR36107">
    <property type="entry name" value="SMALL, ACID-SOLUBLE SPORE PROTEIN A"/>
    <property type="match status" value="1"/>
</dbReference>
<evidence type="ECO:0000313" key="2">
    <source>
        <dbReference type="EMBL" id="MDQ0115309.1"/>
    </source>
</evidence>
<proteinExistence type="predicted"/>
<dbReference type="RefSeq" id="WP_307206837.1">
    <property type="nucleotide sequence ID" value="NZ_JAUSSU010000010.1"/>
</dbReference>
<protein>
    <recommendedName>
        <fullName evidence="4">Alpha/beta-type small acid-soluble spore protein</fullName>
    </recommendedName>
</protein>
<dbReference type="InterPro" id="IPR038300">
    <property type="entry name" value="SASP_sf_alpha/beta"/>
</dbReference>
<dbReference type="Gene3D" id="6.10.10.80">
    <property type="entry name" value="Small, acid-soluble spore protein, alpha/beta type-like"/>
    <property type="match status" value="1"/>
</dbReference>
<organism evidence="2 3">
    <name type="scientific">Paenibacillus harenae</name>
    <dbReference type="NCBI Taxonomy" id="306543"/>
    <lineage>
        <taxon>Bacteria</taxon>
        <taxon>Bacillati</taxon>
        <taxon>Bacillota</taxon>
        <taxon>Bacilli</taxon>
        <taxon>Bacillales</taxon>
        <taxon>Paenibacillaceae</taxon>
        <taxon>Paenibacillus</taxon>
    </lineage>
</organism>
<dbReference type="PANTHER" id="PTHR36107:SF1">
    <property type="entry name" value="SMALL, ACID-SOLUBLE SPORE PROTEIN A"/>
    <property type="match status" value="1"/>
</dbReference>
<dbReference type="Proteomes" id="UP001229346">
    <property type="component" value="Unassembled WGS sequence"/>
</dbReference>
<sequence length="71" mass="7485">MAGSRSNTLIVPQASQALNQMKLEAAQELGVTLPADGYYGNISSREAGSLGGYITKKLVQIAEQQLSGGFR</sequence>
<dbReference type="InterPro" id="IPR050847">
    <property type="entry name" value="SASP_DNA-binding"/>
</dbReference>
<comment type="caution">
    <text evidence="2">The sequence shown here is derived from an EMBL/GenBank/DDBJ whole genome shotgun (WGS) entry which is preliminary data.</text>
</comment>
<evidence type="ECO:0000313" key="3">
    <source>
        <dbReference type="Proteomes" id="UP001229346"/>
    </source>
</evidence>
<dbReference type="EMBL" id="JAUSSU010000010">
    <property type="protein sequence ID" value="MDQ0115309.1"/>
    <property type="molecule type" value="Genomic_DNA"/>
</dbReference>
<evidence type="ECO:0008006" key="4">
    <source>
        <dbReference type="Google" id="ProtNLM"/>
    </source>
</evidence>
<dbReference type="InterPro" id="IPR001448">
    <property type="entry name" value="SASP_alpha/beta-type"/>
</dbReference>
<comment type="function">
    <text evidence="1">SASP are bound to spore DNA. They are double-stranded DNA-binding proteins that cause DNA to change to an a-like conformation. They protect the DNA backbone from chemical and enzymatic cleavage and are thus involved in dormant spore's high resistance to UV light.</text>
</comment>
<accession>A0ABT9U6P3</accession>
<evidence type="ECO:0000256" key="1">
    <source>
        <dbReference type="ARBA" id="ARBA00003863"/>
    </source>
</evidence>
<name>A0ABT9U6P3_PAEHA</name>